<sequence length="367" mass="42903">MEAVNYKNNTIFSYADYEFCRLQKCYQVGMRYDANEKENGQTSPDVAASRRVPTFSTSDDGSQRQSSPDVFEPLSQISENPVQTSTPPRRSMHPIVEKVKTILNQEFPPTMYNAPQGVHMTPLQQLQYGFACFSDMVKPDVDSVEIVEVADKFESFKFQEDYCIKAAELAMCCEPFARLPFNDKWLLFRHYWCAFYALERIYSTIEIFGYEIDDTKHLVTSRYAADENTVWEIIGIPVERSREFIRFCQPLKDNMIQNLSNPMKMIRVTRFEVVYMLAQMLWSVYEVKGISEHAKSIGEGVLEQISSELHNFYSFDMHLTNYASRHAKIIRLLSVAEHQVQLYKDYFTMAKIFNIFEYDLYESELIE</sequence>
<keyword evidence="2" id="KW-0804">Transcription</keyword>
<evidence type="ECO:0000256" key="4">
    <source>
        <dbReference type="SAM" id="MobiDB-lite"/>
    </source>
</evidence>
<evidence type="ECO:0000313" key="7">
    <source>
        <dbReference type="WBParaSite" id="ACRNAN_Path_1495.g5830.t1"/>
    </source>
</evidence>
<evidence type="ECO:0000259" key="5">
    <source>
        <dbReference type="PROSITE" id="PS51843"/>
    </source>
</evidence>
<feature type="region of interest" description="Disordered" evidence="4">
    <location>
        <begin position="36"/>
        <end position="91"/>
    </location>
</feature>
<evidence type="ECO:0000313" key="6">
    <source>
        <dbReference type="Proteomes" id="UP000887540"/>
    </source>
</evidence>
<dbReference type="Proteomes" id="UP000887540">
    <property type="component" value="Unplaced"/>
</dbReference>
<name>A0A914C181_9BILA</name>
<dbReference type="WBParaSite" id="ACRNAN_Path_1495.g5830.t1">
    <property type="protein sequence ID" value="ACRNAN_Path_1495.g5830.t1"/>
    <property type="gene ID" value="ACRNAN_Path_1495.g5830"/>
</dbReference>
<keyword evidence="1" id="KW-0805">Transcription regulation</keyword>
<dbReference type="SUPFAM" id="SSF48508">
    <property type="entry name" value="Nuclear receptor ligand-binding domain"/>
    <property type="match status" value="1"/>
</dbReference>
<proteinExistence type="predicted"/>
<keyword evidence="3" id="KW-0675">Receptor</keyword>
<reference evidence="7" key="1">
    <citation type="submission" date="2022-11" db="UniProtKB">
        <authorList>
            <consortium name="WormBaseParasite"/>
        </authorList>
    </citation>
    <scope>IDENTIFICATION</scope>
</reference>
<keyword evidence="6" id="KW-1185">Reference proteome</keyword>
<dbReference type="PANTHER" id="PTHR45680">
    <property type="entry name" value="NUCLEAR HORMONE RECEPTOR FAMILY"/>
    <property type="match status" value="1"/>
</dbReference>
<dbReference type="PROSITE" id="PS51843">
    <property type="entry name" value="NR_LBD"/>
    <property type="match status" value="1"/>
</dbReference>
<feature type="compositionally biased region" description="Polar residues" evidence="4">
    <location>
        <begin position="75"/>
        <end position="88"/>
    </location>
</feature>
<dbReference type="Pfam" id="PF00104">
    <property type="entry name" value="Hormone_recep"/>
    <property type="match status" value="1"/>
</dbReference>
<evidence type="ECO:0000256" key="2">
    <source>
        <dbReference type="ARBA" id="ARBA00023163"/>
    </source>
</evidence>
<accession>A0A914C181</accession>
<dbReference type="InterPro" id="IPR000536">
    <property type="entry name" value="Nucl_hrmn_rcpt_lig-bd"/>
</dbReference>
<dbReference type="InterPro" id="IPR035500">
    <property type="entry name" value="NHR-like_dom_sf"/>
</dbReference>
<dbReference type="Gene3D" id="1.10.565.10">
    <property type="entry name" value="Retinoid X Receptor"/>
    <property type="match status" value="1"/>
</dbReference>
<dbReference type="SMART" id="SM00430">
    <property type="entry name" value="HOLI"/>
    <property type="match status" value="1"/>
</dbReference>
<protein>
    <submittedName>
        <fullName evidence="7">NR LBD domain-containing protein</fullName>
    </submittedName>
</protein>
<evidence type="ECO:0000256" key="3">
    <source>
        <dbReference type="ARBA" id="ARBA00023170"/>
    </source>
</evidence>
<dbReference type="PANTHER" id="PTHR45680:SF23">
    <property type="entry name" value="NUCLEAR HORMONE RECEPTOR FAMILY"/>
    <property type="match status" value="1"/>
</dbReference>
<dbReference type="AlphaFoldDB" id="A0A914C181"/>
<organism evidence="6 7">
    <name type="scientific">Acrobeloides nanus</name>
    <dbReference type="NCBI Taxonomy" id="290746"/>
    <lineage>
        <taxon>Eukaryota</taxon>
        <taxon>Metazoa</taxon>
        <taxon>Ecdysozoa</taxon>
        <taxon>Nematoda</taxon>
        <taxon>Chromadorea</taxon>
        <taxon>Rhabditida</taxon>
        <taxon>Tylenchina</taxon>
        <taxon>Cephalobomorpha</taxon>
        <taxon>Cephaloboidea</taxon>
        <taxon>Cephalobidae</taxon>
        <taxon>Acrobeloides</taxon>
    </lineage>
</organism>
<feature type="domain" description="NR LBD" evidence="5">
    <location>
        <begin position="91"/>
        <end position="367"/>
    </location>
</feature>
<dbReference type="InterPro" id="IPR051152">
    <property type="entry name" value="C.elegans_Orphan_NR"/>
</dbReference>
<feature type="compositionally biased region" description="Polar residues" evidence="4">
    <location>
        <begin position="54"/>
        <end position="68"/>
    </location>
</feature>
<evidence type="ECO:0000256" key="1">
    <source>
        <dbReference type="ARBA" id="ARBA00023015"/>
    </source>
</evidence>